<feature type="region of interest" description="Disordered" evidence="2">
    <location>
        <begin position="55"/>
        <end position="80"/>
    </location>
</feature>
<keyword evidence="1" id="KW-0175">Coiled coil</keyword>
<evidence type="ECO:0000256" key="1">
    <source>
        <dbReference type="SAM" id="Coils"/>
    </source>
</evidence>
<keyword evidence="3" id="KW-0472">Membrane</keyword>
<evidence type="ECO:0000313" key="5">
    <source>
        <dbReference type="EMBL" id="QRD02410.1"/>
    </source>
</evidence>
<feature type="coiled-coil region" evidence="1">
    <location>
        <begin position="458"/>
        <end position="485"/>
    </location>
</feature>
<keyword evidence="3" id="KW-0812">Transmembrane</keyword>
<dbReference type="Proteomes" id="UP000663193">
    <property type="component" value="Chromosome 13"/>
</dbReference>
<evidence type="ECO:0000313" key="6">
    <source>
        <dbReference type="Proteomes" id="UP000663193"/>
    </source>
</evidence>
<organism evidence="5 6">
    <name type="scientific">Phaeosphaeria nodorum (strain SN15 / ATCC MYA-4574 / FGSC 10173)</name>
    <name type="common">Glume blotch fungus</name>
    <name type="synonym">Parastagonospora nodorum</name>
    <dbReference type="NCBI Taxonomy" id="321614"/>
    <lineage>
        <taxon>Eukaryota</taxon>
        <taxon>Fungi</taxon>
        <taxon>Dikarya</taxon>
        <taxon>Ascomycota</taxon>
        <taxon>Pezizomycotina</taxon>
        <taxon>Dothideomycetes</taxon>
        <taxon>Pleosporomycetidae</taxon>
        <taxon>Pleosporales</taxon>
        <taxon>Pleosporineae</taxon>
        <taxon>Phaeosphaeriaceae</taxon>
        <taxon>Parastagonospora</taxon>
    </lineage>
</organism>
<dbReference type="OrthoDB" id="5396681at2759"/>
<feature type="domain" description="CorA-like transporter" evidence="4">
    <location>
        <begin position="138"/>
        <end position="331"/>
    </location>
</feature>
<reference evidence="6" key="1">
    <citation type="journal article" date="2021" name="BMC Genomics">
        <title>Chromosome-level genome assembly and manually-curated proteome of model necrotroph Parastagonospora nodorum Sn15 reveals a genome-wide trove of candidate effector homologs, and redundancy of virulence-related functions within an accessory chromosome.</title>
        <authorList>
            <person name="Bertazzoni S."/>
            <person name="Jones D.A.B."/>
            <person name="Phan H.T."/>
            <person name="Tan K.-C."/>
            <person name="Hane J.K."/>
        </authorList>
    </citation>
    <scope>NUCLEOTIDE SEQUENCE [LARGE SCALE GENOMIC DNA]</scope>
    <source>
        <strain evidence="6">SN15 / ATCC MYA-4574 / FGSC 10173)</strain>
    </source>
</reference>
<protein>
    <recommendedName>
        <fullName evidence="4">CorA-like transporter domain-containing protein</fullName>
    </recommendedName>
</protein>
<keyword evidence="6" id="KW-1185">Reference proteome</keyword>
<evidence type="ECO:0000259" key="4">
    <source>
        <dbReference type="Pfam" id="PF26616"/>
    </source>
</evidence>
<accession>A0A7U2FG52</accession>
<feature type="transmembrane region" description="Helical" evidence="3">
    <location>
        <begin position="536"/>
        <end position="557"/>
    </location>
</feature>
<dbReference type="VEuPathDB" id="FungiDB:JI435_053700"/>
<evidence type="ECO:0000256" key="2">
    <source>
        <dbReference type="SAM" id="MobiDB-lite"/>
    </source>
</evidence>
<evidence type="ECO:0000256" key="3">
    <source>
        <dbReference type="SAM" id="Phobius"/>
    </source>
</evidence>
<dbReference type="Gene3D" id="1.20.58.340">
    <property type="entry name" value="Magnesium transport protein CorA, transmembrane region"/>
    <property type="match status" value="1"/>
</dbReference>
<dbReference type="InterPro" id="IPR058257">
    <property type="entry name" value="CorA-like_dom"/>
</dbReference>
<sequence length="596" mass="68923">MATDFFHQSLCLQRNSVAGEFYERNAGLVFEKDETRTKVELRCWSGVDLAAYKKKKKSPSDQGPSVAESSGCAEQNKQTPVVDVQHDSTMAATRMYTGGHVESVSVGCGREQNSTMPASTRYMIMNVNLLTLEDLIQATNALFRIFYIRQVNSRQRLQITKENFQLLVLGCRVFPQFGEFLIDFKWKLKETKIGPPRIRFRPILKLKCERSPGFGKWSIWILIIGASSENGLETAYVVRFMEFTNRDERPSWSLRQFAVYHKFRELPTRYSTWILVGSSQRTEKCFDDFARTVLDPYTANPFELHIIFHDVAIASWRPYLAHLHDDMVELSTRSIITTIEKDESLRGGYAVDVKDYQSLKEIEDQLSDVILCLDATFESINTLTEMYRRHYCGPLQDPERSEYITNRQWESDEMYVALEEKVNEVAYSRKKAEALLMKAQNTRALVSSLLERMNGHNLDQQMAALQNLERQGQEENAMMRQLAEKSSHDSTSVRILTIITLIYLPCTVVSSFYSTQFVDKKELPSGETKIKYATNAWLFFAVSIPLTLFTISVWYMWANSRRIYQSLLLMQKDKRKKLHECINDLRSEKQGTELPC</sequence>
<proteinExistence type="predicted"/>
<dbReference type="Pfam" id="PF26616">
    <property type="entry name" value="CorA-like"/>
    <property type="match status" value="1"/>
</dbReference>
<gene>
    <name evidence="5" type="ORF">JI435_053700</name>
</gene>
<name>A0A7U2FG52_PHANO</name>
<dbReference type="AlphaFoldDB" id="A0A7U2FG52"/>
<keyword evidence="3" id="KW-1133">Transmembrane helix</keyword>
<feature type="transmembrane region" description="Helical" evidence="3">
    <location>
        <begin position="495"/>
        <end position="515"/>
    </location>
</feature>
<dbReference type="EMBL" id="CP069035">
    <property type="protein sequence ID" value="QRD02410.1"/>
    <property type="molecule type" value="Genomic_DNA"/>
</dbReference>